<evidence type="ECO:0000256" key="1">
    <source>
        <dbReference type="SAM" id="Phobius"/>
    </source>
</evidence>
<feature type="transmembrane region" description="Helical" evidence="1">
    <location>
        <begin position="13"/>
        <end position="33"/>
    </location>
</feature>
<sequence length="72" mass="7510">MIPALPDPVSLEGVFGGLAEALVWFVGALLAWVIWSRVVKLEAALVERVPTKVVVGLVALLALVVAGVIPLP</sequence>
<feature type="transmembrane region" description="Helical" evidence="1">
    <location>
        <begin position="53"/>
        <end position="71"/>
    </location>
</feature>
<keyword evidence="3" id="KW-1185">Reference proteome</keyword>
<gene>
    <name evidence="2" type="ORF">C475_14468</name>
</gene>
<keyword evidence="1" id="KW-0812">Transmembrane</keyword>
<keyword evidence="1" id="KW-0472">Membrane</keyword>
<evidence type="ECO:0000313" key="3">
    <source>
        <dbReference type="Proteomes" id="UP000011626"/>
    </source>
</evidence>
<evidence type="ECO:0000313" key="2">
    <source>
        <dbReference type="EMBL" id="ELZ23485.1"/>
    </source>
</evidence>
<accession>M0CJM3</accession>
<comment type="caution">
    <text evidence="2">The sequence shown here is derived from an EMBL/GenBank/DDBJ whole genome shotgun (WGS) entry which is preliminary data.</text>
</comment>
<dbReference type="Proteomes" id="UP000011626">
    <property type="component" value="Unassembled WGS sequence"/>
</dbReference>
<name>M0CJM3_9EURY</name>
<keyword evidence="1" id="KW-1133">Transmembrane helix</keyword>
<protein>
    <submittedName>
        <fullName evidence="2">Uncharacterized protein</fullName>
    </submittedName>
</protein>
<dbReference type="EMBL" id="AOIU01000033">
    <property type="protein sequence ID" value="ELZ23485.1"/>
    <property type="molecule type" value="Genomic_DNA"/>
</dbReference>
<dbReference type="AlphaFoldDB" id="M0CJM3"/>
<organism evidence="2 3">
    <name type="scientific">Halosimplex carlsbadense 2-9-1</name>
    <dbReference type="NCBI Taxonomy" id="797114"/>
    <lineage>
        <taxon>Archaea</taxon>
        <taxon>Methanobacteriati</taxon>
        <taxon>Methanobacteriota</taxon>
        <taxon>Stenosarchaea group</taxon>
        <taxon>Halobacteria</taxon>
        <taxon>Halobacteriales</taxon>
        <taxon>Haloarculaceae</taxon>
        <taxon>Halosimplex</taxon>
    </lineage>
</organism>
<dbReference type="RefSeq" id="WP_006884564.1">
    <property type="nucleotide sequence ID" value="NZ_AOIU01000033.1"/>
</dbReference>
<proteinExistence type="predicted"/>
<reference evidence="2 3" key="1">
    <citation type="journal article" date="2014" name="PLoS Genet.">
        <title>Phylogenetically driven sequencing of extremely halophilic archaea reveals strategies for static and dynamic osmo-response.</title>
        <authorList>
            <person name="Becker E.A."/>
            <person name="Seitzer P.M."/>
            <person name="Tritt A."/>
            <person name="Larsen D."/>
            <person name="Krusor M."/>
            <person name="Yao A.I."/>
            <person name="Wu D."/>
            <person name="Madern D."/>
            <person name="Eisen J.A."/>
            <person name="Darling A.E."/>
            <person name="Facciotti M.T."/>
        </authorList>
    </citation>
    <scope>NUCLEOTIDE SEQUENCE [LARGE SCALE GENOMIC DNA]</scope>
    <source>
        <strain evidence="2 3">2-9-1</strain>
    </source>
</reference>